<dbReference type="CDD" id="cd16027">
    <property type="entry name" value="SGSH"/>
    <property type="match status" value="1"/>
</dbReference>
<dbReference type="FunCoup" id="K1R6H5">
    <property type="interactions" value="125"/>
</dbReference>
<accession>K1R6H5</accession>
<dbReference type="PANTHER" id="PTHR43108">
    <property type="entry name" value="N-ACETYLGLUCOSAMINE-6-SULFATASE FAMILY MEMBER"/>
    <property type="match status" value="1"/>
</dbReference>
<sequence>MDKLFTFLKCLTLLSHFQDSSCKNVLLIVGDDAGFETQVYNNSICKTPFLNKLGSHSLVFTHAYASVSSCSPSRSTILSGLPQHQNGMYGLHQDVHHFMSFDGVRSLPNLLHQANIKTGIIGKKHVGPKSVYSFDFEETEENNSILQVGRNITRIKQLVNKFLTLYKTSPFFLYVGFHDPHRCGHSHPQYGAFCEKFGDNSSAEMGHIPDWTPVHYDPQSVKVPYFIPDTPEARKDIAAQYTTISRLDQGIGLVLGELEKHGVLQDTLVMYTSDNGVPFPSGRTNLYDPGMSEPFLVSSPYHKASWGKRSSAMTSLLDILPTVLDWFKVPYPEYKLLKHPVQLTGKSVLPLLEYEVAAESRDTVYASHNLHEITMYYPMRVILIRTKQYKLIHNLNYLMPFPIDQDFYVSPTFQDILNRSKSGEPTHWSKSLYSYYYRDVWELYDIMNDPQEKINLWAEPSHRKILEALKNKLFHWQNVTSDPWICSPKGVLEDKGLYSSNPQCLPLYNGLDPN</sequence>
<dbReference type="AlphaFoldDB" id="K1R6H5"/>
<proteinExistence type="inferred from homology"/>
<dbReference type="SUPFAM" id="SSF53649">
    <property type="entry name" value="Alkaline phosphatase-like"/>
    <property type="match status" value="1"/>
</dbReference>
<dbReference type="FunFam" id="3.40.720.10:FF:000026">
    <property type="entry name" value="N-sulphoglucosamine sulphohydrolase"/>
    <property type="match status" value="1"/>
</dbReference>
<reference evidence="4" key="1">
    <citation type="journal article" date="2012" name="Nature">
        <title>The oyster genome reveals stress adaptation and complexity of shell formation.</title>
        <authorList>
            <person name="Zhang G."/>
            <person name="Fang X."/>
            <person name="Guo X."/>
            <person name="Li L."/>
            <person name="Luo R."/>
            <person name="Xu F."/>
            <person name="Yang P."/>
            <person name="Zhang L."/>
            <person name="Wang X."/>
            <person name="Qi H."/>
            <person name="Xiong Z."/>
            <person name="Que H."/>
            <person name="Xie Y."/>
            <person name="Holland P.W."/>
            <person name="Paps J."/>
            <person name="Zhu Y."/>
            <person name="Wu F."/>
            <person name="Chen Y."/>
            <person name="Wang J."/>
            <person name="Peng C."/>
            <person name="Meng J."/>
            <person name="Yang L."/>
            <person name="Liu J."/>
            <person name="Wen B."/>
            <person name="Zhang N."/>
            <person name="Huang Z."/>
            <person name="Zhu Q."/>
            <person name="Feng Y."/>
            <person name="Mount A."/>
            <person name="Hedgecock D."/>
            <person name="Xu Z."/>
            <person name="Liu Y."/>
            <person name="Domazet-Loso T."/>
            <person name="Du Y."/>
            <person name="Sun X."/>
            <person name="Zhang S."/>
            <person name="Liu B."/>
            <person name="Cheng P."/>
            <person name="Jiang X."/>
            <person name="Li J."/>
            <person name="Fan D."/>
            <person name="Wang W."/>
            <person name="Fu W."/>
            <person name="Wang T."/>
            <person name="Wang B."/>
            <person name="Zhang J."/>
            <person name="Peng Z."/>
            <person name="Li Y."/>
            <person name="Li N."/>
            <person name="Wang J."/>
            <person name="Chen M."/>
            <person name="He Y."/>
            <person name="Tan F."/>
            <person name="Song X."/>
            <person name="Zheng Q."/>
            <person name="Huang R."/>
            <person name="Yang H."/>
            <person name="Du X."/>
            <person name="Chen L."/>
            <person name="Yang M."/>
            <person name="Gaffney P.M."/>
            <person name="Wang S."/>
            <person name="Luo L."/>
            <person name="She Z."/>
            <person name="Ming Y."/>
            <person name="Huang W."/>
            <person name="Zhang S."/>
            <person name="Huang B."/>
            <person name="Zhang Y."/>
            <person name="Qu T."/>
            <person name="Ni P."/>
            <person name="Miao G."/>
            <person name="Wang J."/>
            <person name="Wang Q."/>
            <person name="Steinberg C.E."/>
            <person name="Wang H."/>
            <person name="Li N."/>
            <person name="Qian L."/>
            <person name="Zhang G."/>
            <person name="Li Y."/>
            <person name="Yang H."/>
            <person name="Liu X."/>
            <person name="Wang J."/>
            <person name="Yin Y."/>
            <person name="Wang J."/>
        </authorList>
    </citation>
    <scope>NUCLEOTIDE SEQUENCE [LARGE SCALE GENOMIC DNA]</scope>
    <source>
        <strain evidence="4">05x7-T-G4-1.051#20</strain>
    </source>
</reference>
<evidence type="ECO:0000313" key="4">
    <source>
        <dbReference type="EMBL" id="EKC39134.1"/>
    </source>
</evidence>
<evidence type="ECO:0000256" key="1">
    <source>
        <dbReference type="ARBA" id="ARBA00001913"/>
    </source>
</evidence>
<dbReference type="Pfam" id="PF00884">
    <property type="entry name" value="Sulfatase"/>
    <property type="match status" value="1"/>
</dbReference>
<gene>
    <name evidence="4" type="ORF">CGI_10011154</name>
</gene>
<comment type="cofactor">
    <cofactor evidence="1">
        <name>Ca(2+)</name>
        <dbReference type="ChEBI" id="CHEBI:29108"/>
    </cofactor>
</comment>
<dbReference type="InParanoid" id="K1R6H5"/>
<dbReference type="HOGENOM" id="CLU_006332_7_1_1"/>
<dbReference type="InterPro" id="IPR017850">
    <property type="entry name" value="Alkaline_phosphatase_core_sf"/>
</dbReference>
<evidence type="ECO:0000256" key="2">
    <source>
        <dbReference type="ARBA" id="ARBA00008779"/>
    </source>
</evidence>
<feature type="domain" description="Sulfatase N-terminal" evidence="3">
    <location>
        <begin position="23"/>
        <end position="328"/>
    </location>
</feature>
<comment type="similarity">
    <text evidence="2">Belongs to the sulfatase family.</text>
</comment>
<dbReference type="GO" id="GO:0006027">
    <property type="term" value="P:glycosaminoglycan catabolic process"/>
    <property type="evidence" value="ECO:0007669"/>
    <property type="project" value="TreeGrafter"/>
</dbReference>
<name>K1R6H5_MAGGI</name>
<evidence type="ECO:0000259" key="3">
    <source>
        <dbReference type="Pfam" id="PF00884"/>
    </source>
</evidence>
<protein>
    <submittedName>
        <fullName evidence="4">N-sulfoglucosamine sulfohydrolase</fullName>
    </submittedName>
</protein>
<dbReference type="Gene3D" id="3.40.720.10">
    <property type="entry name" value="Alkaline Phosphatase, subunit A"/>
    <property type="match status" value="1"/>
</dbReference>
<dbReference type="InterPro" id="IPR000917">
    <property type="entry name" value="Sulfatase_N"/>
</dbReference>
<dbReference type="GO" id="GO:0016250">
    <property type="term" value="F:N-sulfoglucosamine sulfohydrolase activity"/>
    <property type="evidence" value="ECO:0007669"/>
    <property type="project" value="TreeGrafter"/>
</dbReference>
<keyword evidence="4" id="KW-0378">Hydrolase</keyword>
<organism evidence="4">
    <name type="scientific">Magallana gigas</name>
    <name type="common">Pacific oyster</name>
    <name type="synonym">Crassostrea gigas</name>
    <dbReference type="NCBI Taxonomy" id="29159"/>
    <lineage>
        <taxon>Eukaryota</taxon>
        <taxon>Metazoa</taxon>
        <taxon>Spiralia</taxon>
        <taxon>Lophotrochozoa</taxon>
        <taxon>Mollusca</taxon>
        <taxon>Bivalvia</taxon>
        <taxon>Autobranchia</taxon>
        <taxon>Pteriomorphia</taxon>
        <taxon>Ostreida</taxon>
        <taxon>Ostreoidea</taxon>
        <taxon>Ostreidae</taxon>
        <taxon>Magallana</taxon>
    </lineage>
</organism>
<dbReference type="PANTHER" id="PTHR43108:SF6">
    <property type="entry name" value="N-SULPHOGLUCOSAMINE SULPHOHYDROLASE"/>
    <property type="match status" value="1"/>
</dbReference>
<dbReference type="EMBL" id="JH817524">
    <property type="protein sequence ID" value="EKC39134.1"/>
    <property type="molecule type" value="Genomic_DNA"/>
</dbReference>
<dbReference type="GO" id="GO:0030200">
    <property type="term" value="P:heparan sulfate proteoglycan catabolic process"/>
    <property type="evidence" value="ECO:0007669"/>
    <property type="project" value="TreeGrafter"/>
</dbReference>